<dbReference type="InterPro" id="IPR001714">
    <property type="entry name" value="Pept_M24_MAP"/>
</dbReference>
<dbReference type="PRINTS" id="PR00599">
    <property type="entry name" value="MAPEPTIDASE"/>
</dbReference>
<sequence length="358" mass="39763">MNQYLQRQTNLRNLLRSSEYQAMVVFGYENIRYLCGFSGHAATLLISHEQCQLITDYRYYERAQAEAQQADVILRRRDTESLGQCLNRLSAELKALTFDAAHIDVSQWQEISCELCGRVLTPSTGFIEQLRQVKTEQEISSIRQAAQIADQALADTLPLVKEGVSERDLALELDYRMKKLGSEGVSFDTILLFGSRSALPHGNPSTQKLQHGDLILVDFGAVVDGYRSDMTRTYVYGKPSAEQRSIFDTVQSAQQAALTRACAGEDCQVLNAAAHAVMINSDFAQYAGEGLGHGLGLFLHEQPFIKPGVDYRLEPGNVITIEPGIYIPGVGGVRLEEDIVITHSGYELLTHAPQDFEL</sequence>
<proteinExistence type="predicted"/>
<dbReference type="RefSeq" id="WP_058795821.1">
    <property type="nucleotide sequence ID" value="NZ_CP013611.1"/>
</dbReference>
<dbReference type="EMBL" id="CP013611">
    <property type="protein sequence ID" value="ALU42442.1"/>
    <property type="molecule type" value="Genomic_DNA"/>
</dbReference>
<name>A0A0U3GCC0_9GAMM</name>
<dbReference type="InterPro" id="IPR036005">
    <property type="entry name" value="Creatinase/aminopeptidase-like"/>
</dbReference>
<keyword evidence="3" id="KW-0378">Hydrolase</keyword>
<dbReference type="InterPro" id="IPR000587">
    <property type="entry name" value="Creatinase_N"/>
</dbReference>
<dbReference type="InterPro" id="IPR029149">
    <property type="entry name" value="Creatin/AminoP/Spt16_N"/>
</dbReference>
<dbReference type="InterPro" id="IPR000994">
    <property type="entry name" value="Pept_M24"/>
</dbReference>
<keyword evidence="3" id="KW-0645">Protease</keyword>
<feature type="domain" description="Peptidase M24" evidence="1">
    <location>
        <begin position="141"/>
        <end position="342"/>
    </location>
</feature>
<dbReference type="GO" id="GO:0008235">
    <property type="term" value="F:metalloexopeptidase activity"/>
    <property type="evidence" value="ECO:0007669"/>
    <property type="project" value="UniProtKB-ARBA"/>
</dbReference>
<dbReference type="KEGG" id="prr:AT705_05445"/>
<evidence type="ECO:0000259" key="2">
    <source>
        <dbReference type="Pfam" id="PF01321"/>
    </source>
</evidence>
<dbReference type="AlphaFoldDB" id="A0A0U3GCC0"/>
<evidence type="ECO:0000313" key="4">
    <source>
        <dbReference type="Proteomes" id="UP000069015"/>
    </source>
</evidence>
<dbReference type="Pfam" id="PF00557">
    <property type="entry name" value="Peptidase_M24"/>
    <property type="match status" value="1"/>
</dbReference>
<keyword evidence="3" id="KW-0031">Aminopeptidase</keyword>
<dbReference type="GO" id="GO:0004177">
    <property type="term" value="F:aminopeptidase activity"/>
    <property type="evidence" value="ECO:0007669"/>
    <property type="project" value="UniProtKB-KW"/>
</dbReference>
<dbReference type="Pfam" id="PF01321">
    <property type="entry name" value="Creatinase_N"/>
    <property type="match status" value="1"/>
</dbReference>
<feature type="domain" description="Creatinase N-terminal" evidence="2">
    <location>
        <begin position="7"/>
        <end position="133"/>
    </location>
</feature>
<dbReference type="InterPro" id="IPR050659">
    <property type="entry name" value="Peptidase_M24B"/>
</dbReference>
<accession>A0A0U3GCC0</accession>
<dbReference type="Proteomes" id="UP000069015">
    <property type="component" value="Chromosome 1"/>
</dbReference>
<evidence type="ECO:0000313" key="3">
    <source>
        <dbReference type="EMBL" id="ALU42442.1"/>
    </source>
</evidence>
<gene>
    <name evidence="3" type="ORF">AT705_05445</name>
</gene>
<protein>
    <submittedName>
        <fullName evidence="3">Xaa-Pro aminopeptidase</fullName>
    </submittedName>
</protein>
<dbReference type="PANTHER" id="PTHR46112:SF3">
    <property type="entry name" value="AMINOPEPTIDASE YPDF"/>
    <property type="match status" value="1"/>
</dbReference>
<evidence type="ECO:0000259" key="1">
    <source>
        <dbReference type="Pfam" id="PF00557"/>
    </source>
</evidence>
<dbReference type="SUPFAM" id="SSF53092">
    <property type="entry name" value="Creatinase/prolidase N-terminal domain"/>
    <property type="match status" value="1"/>
</dbReference>
<reference evidence="3 4" key="1">
    <citation type="submission" date="2015-12" db="EMBL/GenBank/DDBJ databases">
        <title>Complete genome sequence of Pseudoalteromonas rubra SCSIO 6842, harboring a conjugative plasmid.</title>
        <authorList>
            <person name="Li B."/>
            <person name="Wang X."/>
        </authorList>
    </citation>
    <scope>NUCLEOTIDE SEQUENCE [LARGE SCALE GENOMIC DNA]</scope>
    <source>
        <strain evidence="3 4">SCSIO 6842</strain>
    </source>
</reference>
<dbReference type="Gene3D" id="3.90.230.10">
    <property type="entry name" value="Creatinase/methionine aminopeptidase superfamily"/>
    <property type="match status" value="1"/>
</dbReference>
<dbReference type="SUPFAM" id="SSF55920">
    <property type="entry name" value="Creatinase/aminopeptidase"/>
    <property type="match status" value="1"/>
</dbReference>
<organism evidence="3 4">
    <name type="scientific">Pseudoalteromonas rubra</name>
    <dbReference type="NCBI Taxonomy" id="43658"/>
    <lineage>
        <taxon>Bacteria</taxon>
        <taxon>Pseudomonadati</taxon>
        <taxon>Pseudomonadota</taxon>
        <taxon>Gammaproteobacteria</taxon>
        <taxon>Alteromonadales</taxon>
        <taxon>Pseudoalteromonadaceae</taxon>
        <taxon>Pseudoalteromonas</taxon>
    </lineage>
</organism>
<dbReference type="Gene3D" id="3.40.350.10">
    <property type="entry name" value="Creatinase/prolidase N-terminal domain"/>
    <property type="match status" value="1"/>
</dbReference>
<dbReference type="PANTHER" id="PTHR46112">
    <property type="entry name" value="AMINOPEPTIDASE"/>
    <property type="match status" value="1"/>
</dbReference>